<keyword evidence="3" id="KW-1185">Reference proteome</keyword>
<dbReference type="EMBL" id="CP058214">
    <property type="protein sequence ID" value="QPC44443.1"/>
    <property type="molecule type" value="Genomic_DNA"/>
</dbReference>
<name>A0A7S8HDM0_9HYPH</name>
<sequence>MPASAIIALLALAGCGLVFQNRLMVAVAAATPGPWAALMVNSLVGIVLIGAVGFSRHGTAFAADTVSALRWWFVLPGILGTVFILASVTGYARIGAAATIAILIAAQLVTGLLVDLAAEPFAMDARFWTRLAGAILLVTGCLLVNR</sequence>
<feature type="transmembrane region" description="Helical" evidence="1">
    <location>
        <begin position="127"/>
        <end position="145"/>
    </location>
</feature>
<dbReference type="AlphaFoldDB" id="A0A7S8HDM0"/>
<keyword evidence="1" id="KW-1133">Transmembrane helix</keyword>
<reference evidence="2 3" key="1">
    <citation type="submission" date="2020-06" db="EMBL/GenBank/DDBJ databases">
        <title>Genome sequence of 2 isolates from Red Sea Mangroves.</title>
        <authorList>
            <person name="Sefrji F."/>
            <person name="Michoud G."/>
            <person name="Merlino G."/>
            <person name="Daffonchio D."/>
        </authorList>
    </citation>
    <scope>NUCLEOTIDE SEQUENCE [LARGE SCALE GENOMIC DNA]</scope>
    <source>
        <strain evidence="2 3">R1DC25</strain>
    </source>
</reference>
<dbReference type="Pfam" id="PF04657">
    <property type="entry name" value="DMT_YdcZ"/>
    <property type="match status" value="1"/>
</dbReference>
<proteinExistence type="predicted"/>
<keyword evidence="1" id="KW-0812">Transmembrane</keyword>
<organism evidence="2 3">
    <name type="scientific">Kaustia mangrovi</name>
    <dbReference type="NCBI Taxonomy" id="2593653"/>
    <lineage>
        <taxon>Bacteria</taxon>
        <taxon>Pseudomonadati</taxon>
        <taxon>Pseudomonadota</taxon>
        <taxon>Alphaproteobacteria</taxon>
        <taxon>Hyphomicrobiales</taxon>
        <taxon>Parvibaculaceae</taxon>
        <taxon>Kaustia</taxon>
    </lineage>
</organism>
<dbReference type="KEGG" id="kmn:HW532_18105"/>
<dbReference type="Proteomes" id="UP000593594">
    <property type="component" value="Chromosome"/>
</dbReference>
<feature type="transmembrane region" description="Helical" evidence="1">
    <location>
        <begin position="68"/>
        <end position="88"/>
    </location>
</feature>
<dbReference type="RefSeq" id="WP_213161812.1">
    <property type="nucleotide sequence ID" value="NZ_CP058214.1"/>
</dbReference>
<feature type="transmembrane region" description="Helical" evidence="1">
    <location>
        <begin position="38"/>
        <end position="56"/>
    </location>
</feature>
<dbReference type="GO" id="GO:0005886">
    <property type="term" value="C:plasma membrane"/>
    <property type="evidence" value="ECO:0007669"/>
    <property type="project" value="TreeGrafter"/>
</dbReference>
<protein>
    <submittedName>
        <fullName evidence="2">DMT family transporter</fullName>
    </submittedName>
</protein>
<dbReference type="PANTHER" id="PTHR34821">
    <property type="entry name" value="INNER MEMBRANE PROTEIN YDCZ"/>
    <property type="match status" value="1"/>
</dbReference>
<evidence type="ECO:0000313" key="2">
    <source>
        <dbReference type="EMBL" id="QPC44443.1"/>
    </source>
</evidence>
<accession>A0A7S8HDM0</accession>
<keyword evidence="1" id="KW-0472">Membrane</keyword>
<evidence type="ECO:0000313" key="3">
    <source>
        <dbReference type="Proteomes" id="UP000593594"/>
    </source>
</evidence>
<dbReference type="PANTHER" id="PTHR34821:SF2">
    <property type="entry name" value="INNER MEMBRANE PROTEIN YDCZ"/>
    <property type="match status" value="1"/>
</dbReference>
<feature type="transmembrane region" description="Helical" evidence="1">
    <location>
        <begin position="94"/>
        <end position="115"/>
    </location>
</feature>
<gene>
    <name evidence="2" type="ORF">HW532_18105</name>
</gene>
<dbReference type="InterPro" id="IPR006750">
    <property type="entry name" value="YdcZ"/>
</dbReference>
<evidence type="ECO:0000256" key="1">
    <source>
        <dbReference type="SAM" id="Phobius"/>
    </source>
</evidence>